<feature type="transmembrane region" description="Helical" evidence="1">
    <location>
        <begin position="77"/>
        <end position="98"/>
    </location>
</feature>
<keyword evidence="4" id="KW-1185">Reference proteome</keyword>
<name>A0A0S7BP24_9CHLR</name>
<dbReference type="PANTHER" id="PTHR19353">
    <property type="entry name" value="FATTY ACID DESATURASE 2"/>
    <property type="match status" value="1"/>
</dbReference>
<sequence>MINNIIDTIPPRVEEVSPDPQPTAPATPALPTMKELAPLLAPYQRADTRKAVWQLVNTLVPFYALMYAMYRSLEFSYWLTLGLAIPTAGLLVRLFIFFHDCGHNSFLPSRQANKIVGFLLGVLVWTPSEHWWHAHAIHHATSGNLDKRGIGDVTTLTVKEYRALPLIQRIGYRLFRFPLIMFGLGPVFTFFILHRFPIPRFGRKENMNVLWADLAIVAVGAVSSLLLGGFWNYARIFLPVLWIAGMGGIWMFYIQHQFAGAYWARDDQWNYVASALLGASYYKLPRVLQWLSGNIGFHQVHHLSPRIPNYNLEACYRENPLIQKYSQVIRFRDGFQTVRLALIDEGNRNRMLSFHDML</sequence>
<evidence type="ECO:0000313" key="3">
    <source>
        <dbReference type="EMBL" id="GAP15557.1"/>
    </source>
</evidence>
<dbReference type="Proteomes" id="UP000055060">
    <property type="component" value="Unassembled WGS sequence"/>
</dbReference>
<feature type="transmembrane region" description="Helical" evidence="1">
    <location>
        <begin position="208"/>
        <end position="230"/>
    </location>
</feature>
<dbReference type="InterPro" id="IPR005804">
    <property type="entry name" value="FA_desaturase_dom"/>
</dbReference>
<accession>A0A0S7BP24</accession>
<gene>
    <name evidence="3" type="ORF">LARV_03348</name>
</gene>
<feature type="transmembrane region" description="Helical" evidence="1">
    <location>
        <begin position="174"/>
        <end position="196"/>
    </location>
</feature>
<feature type="transmembrane region" description="Helical" evidence="1">
    <location>
        <begin position="51"/>
        <end position="70"/>
    </location>
</feature>
<keyword evidence="1" id="KW-0812">Transmembrane</keyword>
<evidence type="ECO:0000259" key="2">
    <source>
        <dbReference type="Pfam" id="PF00487"/>
    </source>
</evidence>
<dbReference type="OrthoDB" id="9769653at2"/>
<organism evidence="3">
    <name type="scientific">Longilinea arvoryzae</name>
    <dbReference type="NCBI Taxonomy" id="360412"/>
    <lineage>
        <taxon>Bacteria</taxon>
        <taxon>Bacillati</taxon>
        <taxon>Chloroflexota</taxon>
        <taxon>Anaerolineae</taxon>
        <taxon>Anaerolineales</taxon>
        <taxon>Anaerolineaceae</taxon>
        <taxon>Longilinea</taxon>
    </lineage>
</organism>
<dbReference type="GO" id="GO:0016020">
    <property type="term" value="C:membrane"/>
    <property type="evidence" value="ECO:0007669"/>
    <property type="project" value="TreeGrafter"/>
</dbReference>
<feature type="domain" description="Fatty acid desaturase" evidence="2">
    <location>
        <begin position="78"/>
        <end position="319"/>
    </location>
</feature>
<dbReference type="STRING" id="360412.LARV_03348"/>
<dbReference type="GO" id="GO:0016717">
    <property type="term" value="F:oxidoreductase activity, acting on paired donors, with oxidation of a pair of donors resulting in the reduction of molecular oxygen to two molecules of water"/>
    <property type="evidence" value="ECO:0007669"/>
    <property type="project" value="TreeGrafter"/>
</dbReference>
<dbReference type="Pfam" id="PF00487">
    <property type="entry name" value="FA_desaturase"/>
    <property type="match status" value="1"/>
</dbReference>
<dbReference type="InterPro" id="IPR012171">
    <property type="entry name" value="Fatty_acid_desaturase"/>
</dbReference>
<dbReference type="PANTHER" id="PTHR19353:SF73">
    <property type="entry name" value="FATTY ACID DESATURASE"/>
    <property type="match status" value="1"/>
</dbReference>
<keyword evidence="1" id="KW-0472">Membrane</keyword>
<keyword evidence="1" id="KW-1133">Transmembrane helix</keyword>
<feature type="transmembrane region" description="Helical" evidence="1">
    <location>
        <begin position="236"/>
        <end position="254"/>
    </location>
</feature>
<proteinExistence type="predicted"/>
<dbReference type="AlphaFoldDB" id="A0A0S7BP24"/>
<evidence type="ECO:0000313" key="4">
    <source>
        <dbReference type="Proteomes" id="UP000055060"/>
    </source>
</evidence>
<protein>
    <submittedName>
        <fullName evidence="3">Fatty acid desaturase</fullName>
    </submittedName>
</protein>
<dbReference type="RefSeq" id="WP_083522655.1">
    <property type="nucleotide sequence ID" value="NZ_DF967972.1"/>
</dbReference>
<evidence type="ECO:0000256" key="1">
    <source>
        <dbReference type="SAM" id="Phobius"/>
    </source>
</evidence>
<dbReference type="EMBL" id="DF967972">
    <property type="protein sequence ID" value="GAP15557.1"/>
    <property type="molecule type" value="Genomic_DNA"/>
</dbReference>
<dbReference type="GO" id="GO:0006629">
    <property type="term" value="P:lipid metabolic process"/>
    <property type="evidence" value="ECO:0007669"/>
    <property type="project" value="InterPro"/>
</dbReference>
<reference evidence="3" key="1">
    <citation type="submission" date="2015-07" db="EMBL/GenBank/DDBJ databases">
        <title>Draft Genome Sequences of Anaerolinea thermolimosa IMO-1, Bellilinea caldifistulae GOMI-1, Leptolinea tardivitalis YMTK-2, Levilinea saccharolytica KIBI-1,Longilinea arvoryzae KOME-1, Previously Described as Members of the Anaerolineaceae (Chloroflexi).</title>
        <authorList>
            <person name="Sekiguchi Y."/>
            <person name="Ohashi A."/>
            <person name="Matsuura N."/>
            <person name="Tourlousse M.D."/>
        </authorList>
    </citation>
    <scope>NUCLEOTIDE SEQUENCE [LARGE SCALE GENOMIC DNA]</scope>
    <source>
        <strain evidence="3">KOME-1</strain>
    </source>
</reference>